<gene>
    <name evidence="2" type="ORF">R69658_04220</name>
</gene>
<evidence type="ECO:0000313" key="2">
    <source>
        <dbReference type="EMBL" id="CAE6784301.1"/>
    </source>
</evidence>
<reference evidence="2 3" key="1">
    <citation type="submission" date="2021-02" db="EMBL/GenBank/DDBJ databases">
        <authorList>
            <person name="Vanwijnsberghe S."/>
        </authorList>
    </citation>
    <scope>NUCLEOTIDE SEQUENCE [LARGE SCALE GENOMIC DNA]</scope>
    <source>
        <strain evidence="2 3">R-69658</strain>
    </source>
</reference>
<sequence length="66" mass="7000">MKTYIFGLGILLMLSFSLAGMTWTAAQTLRRASDRFGPLAAVAIGFTSLIVLIAALAWSVPAREAA</sequence>
<organism evidence="2 3">
    <name type="scientific">Paraburkholderia aspalathi</name>
    <dbReference type="NCBI Taxonomy" id="1324617"/>
    <lineage>
        <taxon>Bacteria</taxon>
        <taxon>Pseudomonadati</taxon>
        <taxon>Pseudomonadota</taxon>
        <taxon>Betaproteobacteria</taxon>
        <taxon>Burkholderiales</taxon>
        <taxon>Burkholderiaceae</taxon>
        <taxon>Paraburkholderia</taxon>
    </lineage>
</organism>
<dbReference type="Proteomes" id="UP000674425">
    <property type="component" value="Unassembled WGS sequence"/>
</dbReference>
<evidence type="ECO:0000256" key="1">
    <source>
        <dbReference type="SAM" id="Phobius"/>
    </source>
</evidence>
<keyword evidence="1" id="KW-0472">Membrane</keyword>
<protein>
    <submittedName>
        <fullName evidence="2">Uncharacterized protein</fullName>
    </submittedName>
</protein>
<dbReference type="RefSeq" id="WP_200620090.1">
    <property type="nucleotide sequence ID" value="NZ_CAJNAU010000041.1"/>
</dbReference>
<name>A0ABM8S2B1_9BURK</name>
<keyword evidence="1" id="KW-1133">Transmembrane helix</keyword>
<evidence type="ECO:0000313" key="3">
    <source>
        <dbReference type="Proteomes" id="UP000674425"/>
    </source>
</evidence>
<keyword evidence="3" id="KW-1185">Reference proteome</keyword>
<dbReference type="EMBL" id="CAJNAU010000041">
    <property type="protein sequence ID" value="CAE6784301.1"/>
    <property type="molecule type" value="Genomic_DNA"/>
</dbReference>
<accession>A0ABM8S2B1</accession>
<keyword evidence="1" id="KW-0812">Transmembrane</keyword>
<comment type="caution">
    <text evidence="2">The sequence shown here is derived from an EMBL/GenBank/DDBJ whole genome shotgun (WGS) entry which is preliminary data.</text>
</comment>
<feature type="transmembrane region" description="Helical" evidence="1">
    <location>
        <begin position="36"/>
        <end position="60"/>
    </location>
</feature>
<proteinExistence type="predicted"/>